<proteinExistence type="inferred from homology"/>
<keyword evidence="5" id="KW-1185">Reference proteome</keyword>
<evidence type="ECO:0008006" key="6">
    <source>
        <dbReference type="Google" id="ProtNLM"/>
    </source>
</evidence>
<dbReference type="OrthoDB" id="3687641at2759"/>
<evidence type="ECO:0000313" key="4">
    <source>
        <dbReference type="EMBL" id="EPT00049.1"/>
    </source>
</evidence>
<keyword evidence="2" id="KW-0560">Oxidoreductase</keyword>
<dbReference type="AlphaFoldDB" id="S8E9R0"/>
<dbReference type="PANTHER" id="PTHR33365:SF11">
    <property type="entry name" value="TAT PATHWAY SIGNAL SEQUENCE"/>
    <property type="match status" value="1"/>
</dbReference>
<dbReference type="HOGENOM" id="CLU_042941_8_0_1"/>
<evidence type="ECO:0000313" key="5">
    <source>
        <dbReference type="Proteomes" id="UP000015241"/>
    </source>
</evidence>
<dbReference type="PANTHER" id="PTHR33365">
    <property type="entry name" value="YALI0B05434P"/>
    <property type="match status" value="1"/>
</dbReference>
<dbReference type="eggNOG" id="ENOG502SQSU">
    <property type="taxonomic scope" value="Eukaryota"/>
</dbReference>
<gene>
    <name evidence="4" type="ORF">FOMPIDRAFT_1123480</name>
</gene>
<reference evidence="4 5" key="1">
    <citation type="journal article" date="2012" name="Science">
        <title>The Paleozoic origin of enzymatic lignin decomposition reconstructed from 31 fungal genomes.</title>
        <authorList>
            <person name="Floudas D."/>
            <person name="Binder M."/>
            <person name="Riley R."/>
            <person name="Barry K."/>
            <person name="Blanchette R.A."/>
            <person name="Henrissat B."/>
            <person name="Martinez A.T."/>
            <person name="Otillar R."/>
            <person name="Spatafora J.W."/>
            <person name="Yadav J.S."/>
            <person name="Aerts A."/>
            <person name="Benoit I."/>
            <person name="Boyd A."/>
            <person name="Carlson A."/>
            <person name="Copeland A."/>
            <person name="Coutinho P.M."/>
            <person name="de Vries R.P."/>
            <person name="Ferreira P."/>
            <person name="Findley K."/>
            <person name="Foster B."/>
            <person name="Gaskell J."/>
            <person name="Glotzer D."/>
            <person name="Gorecki P."/>
            <person name="Heitman J."/>
            <person name="Hesse C."/>
            <person name="Hori C."/>
            <person name="Igarashi K."/>
            <person name="Jurgens J.A."/>
            <person name="Kallen N."/>
            <person name="Kersten P."/>
            <person name="Kohler A."/>
            <person name="Kuees U."/>
            <person name="Kumar T.K.A."/>
            <person name="Kuo A."/>
            <person name="LaButti K."/>
            <person name="Larrondo L.F."/>
            <person name="Lindquist E."/>
            <person name="Ling A."/>
            <person name="Lombard V."/>
            <person name="Lucas S."/>
            <person name="Lundell T."/>
            <person name="Martin R."/>
            <person name="McLaughlin D.J."/>
            <person name="Morgenstern I."/>
            <person name="Morin E."/>
            <person name="Murat C."/>
            <person name="Nagy L.G."/>
            <person name="Nolan M."/>
            <person name="Ohm R.A."/>
            <person name="Patyshakuliyeva A."/>
            <person name="Rokas A."/>
            <person name="Ruiz-Duenas F.J."/>
            <person name="Sabat G."/>
            <person name="Salamov A."/>
            <person name="Samejima M."/>
            <person name="Schmutz J."/>
            <person name="Slot J.C."/>
            <person name="St John F."/>
            <person name="Stenlid J."/>
            <person name="Sun H."/>
            <person name="Sun S."/>
            <person name="Syed K."/>
            <person name="Tsang A."/>
            <person name="Wiebenga A."/>
            <person name="Young D."/>
            <person name="Pisabarro A."/>
            <person name="Eastwood D.C."/>
            <person name="Martin F."/>
            <person name="Cullen D."/>
            <person name="Grigoriev I.V."/>
            <person name="Hibbett D.S."/>
        </authorList>
    </citation>
    <scope>NUCLEOTIDE SEQUENCE</scope>
    <source>
        <strain evidence="5">FP-58527</strain>
    </source>
</reference>
<dbReference type="STRING" id="743788.S8E9R0"/>
<sequence>MKVRRSEYPANPRLTIAAPIASSAFAVTDIDDYPQLPVGPLDYVTMTFHESVHFALSNRSDSAINAEWSSLASHPDGFGRTRLGPDHNLYVLTFYHQLHCLWKYQQSWVNRSDPIASPHHVLHCLNYLRQTFLCEASDILETGDFMKRDFEVDRVGDTVVCQDWGRVYEYLDDAYAEWTSWRAQWN</sequence>
<evidence type="ECO:0000256" key="2">
    <source>
        <dbReference type="ARBA" id="ARBA00023002"/>
    </source>
</evidence>
<evidence type="ECO:0000256" key="3">
    <source>
        <dbReference type="ARBA" id="ARBA00035112"/>
    </source>
</evidence>
<dbReference type="Pfam" id="PF11807">
    <property type="entry name" value="UstYa"/>
    <property type="match status" value="1"/>
</dbReference>
<dbReference type="InParanoid" id="S8E9R0"/>
<dbReference type="EMBL" id="KE504152">
    <property type="protein sequence ID" value="EPT00049.1"/>
    <property type="molecule type" value="Genomic_DNA"/>
</dbReference>
<protein>
    <recommendedName>
        <fullName evidence="6">Oxidase ustYa</fullName>
    </recommendedName>
</protein>
<evidence type="ECO:0000256" key="1">
    <source>
        <dbReference type="ARBA" id="ARBA00004685"/>
    </source>
</evidence>
<dbReference type="InterPro" id="IPR021765">
    <property type="entry name" value="UstYa-like"/>
</dbReference>
<name>S8E9R0_FOMSC</name>
<comment type="pathway">
    <text evidence="1">Mycotoxin biosynthesis.</text>
</comment>
<accession>S8E9R0</accession>
<organism evidence="4 5">
    <name type="scientific">Fomitopsis schrenkii</name>
    <name type="common">Brown rot fungus</name>
    <dbReference type="NCBI Taxonomy" id="2126942"/>
    <lineage>
        <taxon>Eukaryota</taxon>
        <taxon>Fungi</taxon>
        <taxon>Dikarya</taxon>
        <taxon>Basidiomycota</taxon>
        <taxon>Agaricomycotina</taxon>
        <taxon>Agaricomycetes</taxon>
        <taxon>Polyporales</taxon>
        <taxon>Fomitopsis</taxon>
    </lineage>
</organism>
<dbReference type="Proteomes" id="UP000015241">
    <property type="component" value="Unassembled WGS sequence"/>
</dbReference>
<comment type="similarity">
    <text evidence="3">Belongs to the ustYa family.</text>
</comment>
<dbReference type="GO" id="GO:0016491">
    <property type="term" value="F:oxidoreductase activity"/>
    <property type="evidence" value="ECO:0007669"/>
    <property type="project" value="UniProtKB-KW"/>
</dbReference>
<dbReference type="GO" id="GO:0043386">
    <property type="term" value="P:mycotoxin biosynthetic process"/>
    <property type="evidence" value="ECO:0007669"/>
    <property type="project" value="InterPro"/>
</dbReference>